<feature type="transmembrane region" description="Helical" evidence="13">
    <location>
        <begin position="446"/>
        <end position="465"/>
    </location>
</feature>
<dbReference type="GO" id="GO:0005886">
    <property type="term" value="C:plasma membrane"/>
    <property type="evidence" value="ECO:0007669"/>
    <property type="project" value="UniProtKB-SubCell"/>
</dbReference>
<evidence type="ECO:0000256" key="9">
    <source>
        <dbReference type="ARBA" id="ARBA00023136"/>
    </source>
</evidence>
<feature type="transmembrane region" description="Helical" evidence="13">
    <location>
        <begin position="598"/>
        <end position="615"/>
    </location>
</feature>
<proteinExistence type="predicted"/>
<sequence>MGQGRGKGKNGVGMDHIPAPPDGGWGWFVVLGSFLLHVIINGIFYSFGVFYMEFLTYFKGGIRETARVFSIVPGVALLVGPVASALTNRYGCRAVTIAGAIVAAIGFILSLFAPNIYYLFFSFGVLSGLGFGLMYLPAIVSVSHYFDKKRSLAIGIAVSGSGIGTFIFAPVSKLLVDEYTWKGAVLIEAGIILNCILCGALFRPLVVKHERADIEYDTKKSEKSEKEKLMKSVLKDVVFLLFSISNICTSIGFNMPYIYLPDRAHEYGINKTDATNLISVIGIANTISRVVFGWMADKPWVNRLMLYNTALFICGVATALSPLNNSYPFLICYAAVFGASMGVYVGLNSVVLVDLLGLAKLTNAFGLLLMFQGLATFIGPPIFGWLYDVTGSYDISFYVAGTMVAISGAMLYFLPLVQKCLGSGFGLMYLPAIVSVSHYFDEKRSLATGVVMSGSGIGTFIFAPVSKLLVDEYTWKGAVLIEAGIILNCILCGALFRPLVVKHERADTEYDTKKSEKSEKEKLMKSVLKDVIFLLFTISNICTIIGFMMPYIYLPHRALEYGINKTHATFLISVIGIANTIGRVVFGWMADKPWVNRPMFYNTALIICGMATALSPLNNSFPFLVCYAAVFGASMGVYVVLNSVVLVDLLGLAKLTNAFGLLLMFQGLATFIGPPIAGWLYDGTGSYDISFYVAGTMVAISGAMLYFLPLVQKCLGLSFVFDKCHPKFYDDSVTSKRMVIYYVI</sequence>
<keyword evidence="7 13" id="KW-1133">Transmembrane helix</keyword>
<feature type="domain" description="Major facilitator superfamily (MFS) profile" evidence="14">
    <location>
        <begin position="532"/>
        <end position="744"/>
    </location>
</feature>
<reference evidence="15" key="1">
    <citation type="submission" date="2022-08" db="UniProtKB">
        <authorList>
            <consortium name="EnsemblMetazoa"/>
        </authorList>
    </citation>
    <scope>IDENTIFICATION</scope>
    <source>
        <strain evidence="15">05x7-T-G4-1.051#20</strain>
    </source>
</reference>
<feature type="transmembrane region" description="Helical" evidence="13">
    <location>
        <begin position="183"/>
        <end position="202"/>
    </location>
</feature>
<keyword evidence="4" id="KW-1003">Cell membrane</keyword>
<dbReference type="FunFam" id="1.20.1250.20:FF:000163">
    <property type="entry name" value="Putative monocarboxylate transporter 13"/>
    <property type="match status" value="1"/>
</dbReference>
<evidence type="ECO:0000256" key="2">
    <source>
        <dbReference type="ARBA" id="ARBA00004653"/>
    </source>
</evidence>
<feature type="transmembrane region" description="Helical" evidence="13">
    <location>
        <begin position="304"/>
        <end position="321"/>
    </location>
</feature>
<feature type="transmembrane region" description="Helical" evidence="13">
    <location>
        <begin position="327"/>
        <end position="353"/>
    </location>
</feature>
<evidence type="ECO:0000256" key="5">
    <source>
        <dbReference type="ARBA" id="ARBA00022692"/>
    </source>
</evidence>
<evidence type="ECO:0000256" key="12">
    <source>
        <dbReference type="ARBA" id="ARBA00078721"/>
    </source>
</evidence>
<feature type="transmembrane region" description="Helical" evidence="13">
    <location>
        <begin position="24"/>
        <end position="48"/>
    </location>
</feature>
<dbReference type="Proteomes" id="UP000005408">
    <property type="component" value="Unassembled WGS sequence"/>
</dbReference>
<keyword evidence="5 13" id="KW-0812">Transmembrane</keyword>
<comment type="function">
    <text evidence="10">Proton-linked monocarboxylate transporter. May catalyze the transport of monocarboxylates across the plasma membrane.</text>
</comment>
<protein>
    <recommendedName>
        <fullName evidence="11">Monocarboxylate transporter 13</fullName>
    </recommendedName>
    <alternativeName>
        <fullName evidence="12">Solute carrier family 16 member 13</fullName>
    </alternativeName>
</protein>
<feature type="transmembrane region" description="Helical" evidence="13">
    <location>
        <begin position="152"/>
        <end position="171"/>
    </location>
</feature>
<feature type="transmembrane region" description="Helical" evidence="13">
    <location>
        <begin position="94"/>
        <end position="113"/>
    </location>
</feature>
<evidence type="ECO:0000256" key="6">
    <source>
        <dbReference type="ARBA" id="ARBA00022847"/>
    </source>
</evidence>
<keyword evidence="3" id="KW-0813">Transport</keyword>
<feature type="transmembrane region" description="Helical" evidence="13">
    <location>
        <begin position="621"/>
        <end position="647"/>
    </location>
</feature>
<dbReference type="Gene3D" id="1.20.1250.20">
    <property type="entry name" value="MFS general substrate transporter like domains"/>
    <property type="match status" value="2"/>
</dbReference>
<evidence type="ECO:0000259" key="14">
    <source>
        <dbReference type="PROSITE" id="PS50850"/>
    </source>
</evidence>
<organism evidence="15 16">
    <name type="scientific">Magallana gigas</name>
    <name type="common">Pacific oyster</name>
    <name type="synonym">Crassostrea gigas</name>
    <dbReference type="NCBI Taxonomy" id="29159"/>
    <lineage>
        <taxon>Eukaryota</taxon>
        <taxon>Metazoa</taxon>
        <taxon>Spiralia</taxon>
        <taxon>Lophotrochozoa</taxon>
        <taxon>Mollusca</taxon>
        <taxon>Bivalvia</taxon>
        <taxon>Autobranchia</taxon>
        <taxon>Pteriomorphia</taxon>
        <taxon>Ostreida</taxon>
        <taxon>Ostreoidea</taxon>
        <taxon>Ostreidae</taxon>
        <taxon>Magallana</taxon>
    </lineage>
</organism>
<dbReference type="Pfam" id="PF07690">
    <property type="entry name" value="MFS_1"/>
    <property type="match status" value="2"/>
</dbReference>
<dbReference type="SUPFAM" id="SSF103473">
    <property type="entry name" value="MFS general substrate transporter"/>
    <property type="match status" value="2"/>
</dbReference>
<evidence type="ECO:0000313" key="15">
    <source>
        <dbReference type="EnsemblMetazoa" id="G15093.1:cds"/>
    </source>
</evidence>
<evidence type="ECO:0000256" key="7">
    <source>
        <dbReference type="ARBA" id="ARBA00022989"/>
    </source>
</evidence>
<evidence type="ECO:0000256" key="10">
    <source>
        <dbReference type="ARBA" id="ARBA00059080"/>
    </source>
</evidence>
<accession>A0A8W8IN66</accession>
<dbReference type="EnsemblMetazoa" id="G15093.1">
    <property type="protein sequence ID" value="G15093.1:cds"/>
    <property type="gene ID" value="G15093"/>
</dbReference>
<dbReference type="PROSITE" id="PS50850">
    <property type="entry name" value="MFS"/>
    <property type="match status" value="2"/>
</dbReference>
<dbReference type="PANTHER" id="PTHR11360">
    <property type="entry name" value="MONOCARBOXYLATE TRANSPORTER"/>
    <property type="match status" value="1"/>
</dbReference>
<feature type="transmembrane region" description="Helical" evidence="13">
    <location>
        <begin position="68"/>
        <end position="87"/>
    </location>
</feature>
<feature type="domain" description="Major facilitator superfamily (MFS) profile" evidence="14">
    <location>
        <begin position="25"/>
        <end position="419"/>
    </location>
</feature>
<dbReference type="FunFam" id="1.20.1250.20:FF:000505">
    <property type="entry name" value="Predicted protein"/>
    <property type="match status" value="1"/>
</dbReference>
<keyword evidence="8" id="KW-0333">Golgi apparatus</keyword>
<evidence type="ECO:0000256" key="13">
    <source>
        <dbReference type="SAM" id="Phobius"/>
    </source>
</evidence>
<dbReference type="CDD" id="cd17352">
    <property type="entry name" value="MFS_MCT_SLC16"/>
    <property type="match status" value="2"/>
</dbReference>
<feature type="transmembrane region" description="Helical" evidence="13">
    <location>
        <begin position="237"/>
        <end position="259"/>
    </location>
</feature>
<feature type="transmembrane region" description="Helical" evidence="13">
    <location>
        <begin position="365"/>
        <end position="383"/>
    </location>
</feature>
<evidence type="ECO:0000256" key="11">
    <source>
        <dbReference type="ARBA" id="ARBA00073869"/>
    </source>
</evidence>
<comment type="subcellular location">
    <subcellularLocation>
        <location evidence="1">Cell membrane</location>
        <topology evidence="1">Multi-pass membrane protein</topology>
    </subcellularLocation>
    <subcellularLocation>
        <location evidence="2">Golgi apparatus membrane</location>
        <topology evidence="2">Multi-pass membrane protein</topology>
    </subcellularLocation>
</comment>
<feature type="transmembrane region" description="Helical" evidence="13">
    <location>
        <begin position="274"/>
        <end position="292"/>
    </location>
</feature>
<keyword evidence="16" id="KW-1185">Reference proteome</keyword>
<feature type="transmembrane region" description="Helical" evidence="13">
    <location>
        <begin position="689"/>
        <end position="708"/>
    </location>
</feature>
<dbReference type="GO" id="GO:0008028">
    <property type="term" value="F:monocarboxylic acid transmembrane transporter activity"/>
    <property type="evidence" value="ECO:0007669"/>
    <property type="project" value="TreeGrafter"/>
</dbReference>
<name>A0A8W8IN66_MAGGI</name>
<dbReference type="InterPro" id="IPR011701">
    <property type="entry name" value="MFS"/>
</dbReference>
<feature type="transmembrane region" description="Helical" evidence="13">
    <location>
        <begin position="395"/>
        <end position="414"/>
    </location>
</feature>
<keyword evidence="9 13" id="KW-0472">Membrane</keyword>
<feature type="transmembrane region" description="Helical" evidence="13">
    <location>
        <begin position="659"/>
        <end position="677"/>
    </location>
</feature>
<feature type="transmembrane region" description="Helical" evidence="13">
    <location>
        <begin position="531"/>
        <end position="554"/>
    </location>
</feature>
<dbReference type="AlphaFoldDB" id="A0A8W8IN66"/>
<dbReference type="InterPro" id="IPR050327">
    <property type="entry name" value="Proton-linked_MCT"/>
</dbReference>
<feature type="transmembrane region" description="Helical" evidence="13">
    <location>
        <begin position="119"/>
        <end position="140"/>
    </location>
</feature>
<dbReference type="InterPro" id="IPR036259">
    <property type="entry name" value="MFS_trans_sf"/>
</dbReference>
<evidence type="ECO:0000256" key="8">
    <source>
        <dbReference type="ARBA" id="ARBA00023034"/>
    </source>
</evidence>
<evidence type="ECO:0000256" key="4">
    <source>
        <dbReference type="ARBA" id="ARBA00022475"/>
    </source>
</evidence>
<feature type="transmembrane region" description="Helical" evidence="13">
    <location>
        <begin position="477"/>
        <end position="496"/>
    </location>
</feature>
<keyword evidence="6" id="KW-0769">Symport</keyword>
<dbReference type="PANTHER" id="PTHR11360:SF284">
    <property type="entry name" value="EG:103B4.3 PROTEIN-RELATED"/>
    <property type="match status" value="1"/>
</dbReference>
<evidence type="ECO:0000256" key="3">
    <source>
        <dbReference type="ARBA" id="ARBA00022448"/>
    </source>
</evidence>
<dbReference type="GO" id="GO:0000139">
    <property type="term" value="C:Golgi membrane"/>
    <property type="evidence" value="ECO:0007669"/>
    <property type="project" value="UniProtKB-SubCell"/>
</dbReference>
<dbReference type="GO" id="GO:0015293">
    <property type="term" value="F:symporter activity"/>
    <property type="evidence" value="ECO:0007669"/>
    <property type="project" value="UniProtKB-KW"/>
</dbReference>
<evidence type="ECO:0000313" key="16">
    <source>
        <dbReference type="Proteomes" id="UP000005408"/>
    </source>
</evidence>
<evidence type="ECO:0000256" key="1">
    <source>
        <dbReference type="ARBA" id="ARBA00004651"/>
    </source>
</evidence>
<feature type="transmembrane region" description="Helical" evidence="13">
    <location>
        <begin position="566"/>
        <end position="586"/>
    </location>
</feature>
<dbReference type="InterPro" id="IPR020846">
    <property type="entry name" value="MFS_dom"/>
</dbReference>